<dbReference type="EMBL" id="PISP01000003">
    <property type="protein sequence ID" value="PKD43220.1"/>
    <property type="molecule type" value="Genomic_DNA"/>
</dbReference>
<evidence type="ECO:0000313" key="2">
    <source>
        <dbReference type="EMBL" id="PKD43220.1"/>
    </source>
</evidence>
<evidence type="ECO:0000313" key="3">
    <source>
        <dbReference type="Proteomes" id="UP000233398"/>
    </source>
</evidence>
<gene>
    <name evidence="2" type="ORF">CWD77_11440</name>
</gene>
<evidence type="ECO:0000256" key="1">
    <source>
        <dbReference type="SAM" id="Phobius"/>
    </source>
</evidence>
<proteinExistence type="predicted"/>
<sequence>MLETTRQNYKLIAIFISTLAAGIPLWTQTGTAVDFTAPSFLIAWGVLGIIASFVTLIVVNLKSKDMISSFIIGYMLAVIVYFVSRILISNMIHSQFILSLALAIGFGIVTGWIGTFIWSKVKKKKRIKKGK</sequence>
<keyword evidence="3" id="KW-1185">Reference proteome</keyword>
<dbReference type="RefSeq" id="WP_101073694.1">
    <property type="nucleotide sequence ID" value="NZ_PISP01000003.1"/>
</dbReference>
<dbReference type="Proteomes" id="UP000233398">
    <property type="component" value="Unassembled WGS sequence"/>
</dbReference>
<organism evidence="2 3">
    <name type="scientific">Rhodohalobacter barkolensis</name>
    <dbReference type="NCBI Taxonomy" id="2053187"/>
    <lineage>
        <taxon>Bacteria</taxon>
        <taxon>Pseudomonadati</taxon>
        <taxon>Balneolota</taxon>
        <taxon>Balneolia</taxon>
        <taxon>Balneolales</taxon>
        <taxon>Balneolaceae</taxon>
        <taxon>Rhodohalobacter</taxon>
    </lineage>
</organism>
<name>A0A2N0VGD0_9BACT</name>
<dbReference type="OrthoDB" id="1524801at2"/>
<accession>A0A2N0VGD0</accession>
<keyword evidence="1" id="KW-0472">Membrane</keyword>
<feature type="transmembrane region" description="Helical" evidence="1">
    <location>
        <begin position="39"/>
        <end position="59"/>
    </location>
</feature>
<dbReference type="AlphaFoldDB" id="A0A2N0VGD0"/>
<keyword evidence="1" id="KW-1133">Transmembrane helix</keyword>
<reference evidence="2 3" key="1">
    <citation type="submission" date="2017-11" db="EMBL/GenBank/DDBJ databases">
        <title>Rhodohalobacter 15182 sp. nov., isolated from a salt lake.</title>
        <authorList>
            <person name="Han S."/>
        </authorList>
    </citation>
    <scope>NUCLEOTIDE SEQUENCE [LARGE SCALE GENOMIC DNA]</scope>
    <source>
        <strain evidence="2 3">15182</strain>
    </source>
</reference>
<protein>
    <submittedName>
        <fullName evidence="2">Uncharacterized protein</fullName>
    </submittedName>
</protein>
<comment type="caution">
    <text evidence="2">The sequence shown here is derived from an EMBL/GenBank/DDBJ whole genome shotgun (WGS) entry which is preliminary data.</text>
</comment>
<feature type="transmembrane region" description="Helical" evidence="1">
    <location>
        <begin position="9"/>
        <end position="27"/>
    </location>
</feature>
<keyword evidence="1" id="KW-0812">Transmembrane</keyword>
<feature type="transmembrane region" description="Helical" evidence="1">
    <location>
        <begin position="96"/>
        <end position="119"/>
    </location>
</feature>
<feature type="transmembrane region" description="Helical" evidence="1">
    <location>
        <begin position="66"/>
        <end position="84"/>
    </location>
</feature>